<comment type="caution">
    <text evidence="2">The sequence shown here is derived from an EMBL/GenBank/DDBJ whole genome shotgun (WGS) entry which is preliminary data.</text>
</comment>
<dbReference type="AlphaFoldDB" id="A0A232ET77"/>
<organism evidence="2 3">
    <name type="scientific">Trichomalopsis sarcophagae</name>
    <dbReference type="NCBI Taxonomy" id="543379"/>
    <lineage>
        <taxon>Eukaryota</taxon>
        <taxon>Metazoa</taxon>
        <taxon>Ecdysozoa</taxon>
        <taxon>Arthropoda</taxon>
        <taxon>Hexapoda</taxon>
        <taxon>Insecta</taxon>
        <taxon>Pterygota</taxon>
        <taxon>Neoptera</taxon>
        <taxon>Endopterygota</taxon>
        <taxon>Hymenoptera</taxon>
        <taxon>Apocrita</taxon>
        <taxon>Proctotrupomorpha</taxon>
        <taxon>Chalcidoidea</taxon>
        <taxon>Pteromalidae</taxon>
        <taxon>Pteromalinae</taxon>
        <taxon>Trichomalopsis</taxon>
    </lineage>
</organism>
<gene>
    <name evidence="2" type="ORF">TSAR_008906</name>
</gene>
<dbReference type="Proteomes" id="UP000215335">
    <property type="component" value="Unassembled WGS sequence"/>
</dbReference>
<evidence type="ECO:0000313" key="2">
    <source>
        <dbReference type="EMBL" id="OXU21570.1"/>
    </source>
</evidence>
<sequence length="28" mass="3527">MHVYFWILNSGKTFNFIFLTIFYFMAKF</sequence>
<keyword evidence="1" id="KW-1133">Transmembrane helix</keyword>
<name>A0A232ET77_9HYME</name>
<feature type="transmembrane region" description="Helical" evidence="1">
    <location>
        <begin position="6"/>
        <end position="26"/>
    </location>
</feature>
<dbReference type="EMBL" id="NNAY01002306">
    <property type="protein sequence ID" value="OXU21570.1"/>
    <property type="molecule type" value="Genomic_DNA"/>
</dbReference>
<evidence type="ECO:0000313" key="3">
    <source>
        <dbReference type="Proteomes" id="UP000215335"/>
    </source>
</evidence>
<evidence type="ECO:0000256" key="1">
    <source>
        <dbReference type="SAM" id="Phobius"/>
    </source>
</evidence>
<keyword evidence="3" id="KW-1185">Reference proteome</keyword>
<proteinExistence type="predicted"/>
<protein>
    <submittedName>
        <fullName evidence="2">Uncharacterized protein</fullName>
    </submittedName>
</protein>
<accession>A0A232ET77</accession>
<keyword evidence="1" id="KW-0812">Transmembrane</keyword>
<reference evidence="2 3" key="1">
    <citation type="journal article" date="2017" name="Curr. Biol.">
        <title>The Evolution of Venom by Co-option of Single-Copy Genes.</title>
        <authorList>
            <person name="Martinson E.O."/>
            <person name="Mrinalini"/>
            <person name="Kelkar Y.D."/>
            <person name="Chang C.H."/>
            <person name="Werren J.H."/>
        </authorList>
    </citation>
    <scope>NUCLEOTIDE SEQUENCE [LARGE SCALE GENOMIC DNA]</scope>
    <source>
        <strain evidence="2 3">Alberta</strain>
        <tissue evidence="2">Whole body</tissue>
    </source>
</reference>
<keyword evidence="1" id="KW-0472">Membrane</keyword>